<organism evidence="3 4">
    <name type="scientific">Ornithinimicrobium pekingense</name>
    <dbReference type="NCBI Taxonomy" id="384677"/>
    <lineage>
        <taxon>Bacteria</taxon>
        <taxon>Bacillati</taxon>
        <taxon>Actinomycetota</taxon>
        <taxon>Actinomycetes</taxon>
        <taxon>Micrococcales</taxon>
        <taxon>Ornithinimicrobiaceae</taxon>
        <taxon>Ornithinimicrobium</taxon>
    </lineage>
</organism>
<dbReference type="PANTHER" id="PTHR43476:SF3">
    <property type="entry name" value="FAD-BINDING MONOOXYGENASE"/>
    <property type="match status" value="1"/>
</dbReference>
<accession>A0ABQ2F6L8</accession>
<proteinExistence type="predicted"/>
<protein>
    <submittedName>
        <fullName evidence="3">Oxidoreductase</fullName>
    </submittedName>
</protein>
<gene>
    <name evidence="3" type="ORF">GCM10011509_04040</name>
</gene>
<keyword evidence="4" id="KW-1185">Reference proteome</keyword>
<evidence type="ECO:0000259" key="2">
    <source>
        <dbReference type="Pfam" id="PF01494"/>
    </source>
</evidence>
<evidence type="ECO:0000256" key="1">
    <source>
        <dbReference type="ARBA" id="ARBA00023002"/>
    </source>
</evidence>
<sequence length="408" mass="42887">MVEVAQPVRPGGGPRACDVLVVGGGPTGLFLAALLAQQGVDVVVLERRPEASTHSRAIGLHPPALAALHTLGLEEPALAEGVAIRRGVARSRGRDLGDLTFEGAWPDRPQVLALPQHRTEALLVGRLAELRPGALQRGWEVAGIHDDAKGVVVDAVRAPAPEVGDRTPGESTRWSARVLFGADGPSSLVREHVGIRTRRRAYPHTYLMGDFADTTGDGAAAVLHVEPGGIVESFPLPGRVRRWVAHTGAALAPSSPELLTEIVQRRTGQVLDVPSCTMTSAFSVRRSIAERMLGGRSVLVGDAAHEISPIGGQGMTLGWLDALAVAPVVEQLLADGPTGPLSAVASFRELEQARLRAALAAARRAELNMAAGRPLPAWAGVVRNGAIRAALGTPLRDHLARAFTMRGL</sequence>
<name>A0ABQ2F6L8_9MICO</name>
<dbReference type="Pfam" id="PF01494">
    <property type="entry name" value="FAD_binding_3"/>
    <property type="match status" value="1"/>
</dbReference>
<evidence type="ECO:0000313" key="4">
    <source>
        <dbReference type="Proteomes" id="UP000662111"/>
    </source>
</evidence>
<reference evidence="4" key="1">
    <citation type="journal article" date="2019" name="Int. J. Syst. Evol. Microbiol.">
        <title>The Global Catalogue of Microorganisms (GCM) 10K type strain sequencing project: providing services to taxonomists for standard genome sequencing and annotation.</title>
        <authorList>
            <consortium name="The Broad Institute Genomics Platform"/>
            <consortium name="The Broad Institute Genome Sequencing Center for Infectious Disease"/>
            <person name="Wu L."/>
            <person name="Ma J."/>
        </authorList>
    </citation>
    <scope>NUCLEOTIDE SEQUENCE [LARGE SCALE GENOMIC DNA]</scope>
    <source>
        <strain evidence="4">CGMCC 1.5362</strain>
    </source>
</reference>
<dbReference type="InterPro" id="IPR050631">
    <property type="entry name" value="PheA/TfdB_FAD_monoxygenase"/>
</dbReference>
<dbReference type="SUPFAM" id="SSF51905">
    <property type="entry name" value="FAD/NAD(P)-binding domain"/>
    <property type="match status" value="1"/>
</dbReference>
<comment type="caution">
    <text evidence="3">The sequence shown here is derived from an EMBL/GenBank/DDBJ whole genome shotgun (WGS) entry which is preliminary data.</text>
</comment>
<dbReference type="PRINTS" id="PR00420">
    <property type="entry name" value="RNGMNOXGNASE"/>
</dbReference>
<dbReference type="InterPro" id="IPR002938">
    <property type="entry name" value="FAD-bd"/>
</dbReference>
<evidence type="ECO:0000313" key="3">
    <source>
        <dbReference type="EMBL" id="GGK58844.1"/>
    </source>
</evidence>
<dbReference type="InterPro" id="IPR036188">
    <property type="entry name" value="FAD/NAD-bd_sf"/>
</dbReference>
<dbReference type="Proteomes" id="UP000662111">
    <property type="component" value="Unassembled WGS sequence"/>
</dbReference>
<dbReference type="Gene3D" id="3.30.70.2450">
    <property type="match status" value="1"/>
</dbReference>
<dbReference type="PANTHER" id="PTHR43476">
    <property type="entry name" value="3-(3-HYDROXY-PHENYL)PROPIONATE/3-HYDROXYCINNAMIC ACID HYDROXYLASE"/>
    <property type="match status" value="1"/>
</dbReference>
<dbReference type="EMBL" id="BMLB01000001">
    <property type="protein sequence ID" value="GGK58844.1"/>
    <property type="molecule type" value="Genomic_DNA"/>
</dbReference>
<feature type="domain" description="FAD-binding" evidence="2">
    <location>
        <begin position="17"/>
        <end position="326"/>
    </location>
</feature>
<keyword evidence="1" id="KW-0560">Oxidoreductase</keyword>
<dbReference type="Gene3D" id="3.50.50.60">
    <property type="entry name" value="FAD/NAD(P)-binding domain"/>
    <property type="match status" value="1"/>
</dbReference>